<dbReference type="Proteomes" id="UP001147653">
    <property type="component" value="Unassembled WGS sequence"/>
</dbReference>
<sequence>MKARIAQFEQQAEQAFFVRLCLCWGLMELLDRPGRDDHNRLRSPHGARKYDDWKGALPPLQGINIHTEA</sequence>
<accession>A0A9X3N9M1</accession>
<proteinExistence type="predicted"/>
<gene>
    <name evidence="1" type="ORF">OJ997_16880</name>
</gene>
<dbReference type="AlphaFoldDB" id="A0A9X3N9M1"/>
<keyword evidence="2" id="KW-1185">Reference proteome</keyword>
<name>A0A9X3N9M1_9ACTN</name>
<evidence type="ECO:0000313" key="2">
    <source>
        <dbReference type="Proteomes" id="UP001147653"/>
    </source>
</evidence>
<dbReference type="RefSeq" id="WP_270026392.1">
    <property type="nucleotide sequence ID" value="NZ_JAPDDP010000029.1"/>
</dbReference>
<evidence type="ECO:0000313" key="1">
    <source>
        <dbReference type="EMBL" id="MDA0181981.1"/>
    </source>
</evidence>
<comment type="caution">
    <text evidence="1">The sequence shown here is derived from an EMBL/GenBank/DDBJ whole genome shotgun (WGS) entry which is preliminary data.</text>
</comment>
<protein>
    <submittedName>
        <fullName evidence="1">Uncharacterized protein</fullName>
    </submittedName>
</protein>
<organism evidence="1 2">
    <name type="scientific">Solirubrobacter phytolaccae</name>
    <dbReference type="NCBI Taxonomy" id="1404360"/>
    <lineage>
        <taxon>Bacteria</taxon>
        <taxon>Bacillati</taxon>
        <taxon>Actinomycetota</taxon>
        <taxon>Thermoleophilia</taxon>
        <taxon>Solirubrobacterales</taxon>
        <taxon>Solirubrobacteraceae</taxon>
        <taxon>Solirubrobacter</taxon>
    </lineage>
</organism>
<reference evidence="1" key="1">
    <citation type="submission" date="2022-10" db="EMBL/GenBank/DDBJ databases">
        <title>The WGS of Solirubrobacter phytolaccae KCTC 29190.</title>
        <authorList>
            <person name="Jiang Z."/>
        </authorList>
    </citation>
    <scope>NUCLEOTIDE SEQUENCE</scope>
    <source>
        <strain evidence="1">KCTC 29190</strain>
    </source>
</reference>
<dbReference type="EMBL" id="JAPDDP010000029">
    <property type="protein sequence ID" value="MDA0181981.1"/>
    <property type="molecule type" value="Genomic_DNA"/>
</dbReference>